<dbReference type="Proteomes" id="UP001266305">
    <property type="component" value="Unassembled WGS sequence"/>
</dbReference>
<accession>A0ABQ9WB15</accession>
<protein>
    <submittedName>
        <fullName evidence="1">Uncharacterized protein</fullName>
    </submittedName>
</protein>
<proteinExistence type="predicted"/>
<evidence type="ECO:0000313" key="1">
    <source>
        <dbReference type="EMBL" id="KAK2118675.1"/>
    </source>
</evidence>
<name>A0ABQ9WB15_SAGOE</name>
<evidence type="ECO:0000313" key="2">
    <source>
        <dbReference type="Proteomes" id="UP001266305"/>
    </source>
</evidence>
<reference evidence="1 2" key="1">
    <citation type="submission" date="2023-05" db="EMBL/GenBank/DDBJ databases">
        <title>B98-5 Cell Line De Novo Hybrid Assembly: An Optical Mapping Approach.</title>
        <authorList>
            <person name="Kananen K."/>
            <person name="Auerbach J.A."/>
            <person name="Kautto E."/>
            <person name="Blachly J.S."/>
        </authorList>
    </citation>
    <scope>NUCLEOTIDE SEQUENCE [LARGE SCALE GENOMIC DNA]</scope>
    <source>
        <strain evidence="1">B95-8</strain>
        <tissue evidence="1">Cell line</tissue>
    </source>
</reference>
<comment type="caution">
    <text evidence="1">The sequence shown here is derived from an EMBL/GenBank/DDBJ whole genome shotgun (WGS) entry which is preliminary data.</text>
</comment>
<gene>
    <name evidence="1" type="ORF">P7K49_000061</name>
</gene>
<organism evidence="1 2">
    <name type="scientific">Saguinus oedipus</name>
    <name type="common">Cotton-top tamarin</name>
    <name type="synonym">Oedipomidas oedipus</name>
    <dbReference type="NCBI Taxonomy" id="9490"/>
    <lineage>
        <taxon>Eukaryota</taxon>
        <taxon>Metazoa</taxon>
        <taxon>Chordata</taxon>
        <taxon>Craniata</taxon>
        <taxon>Vertebrata</taxon>
        <taxon>Euteleostomi</taxon>
        <taxon>Mammalia</taxon>
        <taxon>Eutheria</taxon>
        <taxon>Euarchontoglires</taxon>
        <taxon>Primates</taxon>
        <taxon>Haplorrhini</taxon>
        <taxon>Platyrrhini</taxon>
        <taxon>Cebidae</taxon>
        <taxon>Callitrichinae</taxon>
        <taxon>Saguinus</taxon>
    </lineage>
</organism>
<dbReference type="EMBL" id="JASSZA010000001">
    <property type="protein sequence ID" value="KAK2118675.1"/>
    <property type="molecule type" value="Genomic_DNA"/>
</dbReference>
<keyword evidence="2" id="KW-1185">Reference proteome</keyword>
<sequence>MPLNLLSFFKGLLGQNPQKSGPEVTVLKTSLRAPSDGAAELEADGPRPTQVLAFPMQPGHSLITLSRKIRSLHSGSDLEHSAKRRWETQREGPDLQMRNPAEWLDTSSSPPHHLCAAPHMHPCLLSGRRSVGVGGQVMLRWQSPTTPAPEVELLASGPRSWTRRGLGLLALPRSRQQDQPRKKEASLLTI</sequence>